<feature type="chain" id="PRO_5045880920" evidence="6">
    <location>
        <begin position="27"/>
        <end position="515"/>
    </location>
</feature>
<dbReference type="Pfam" id="PF14322">
    <property type="entry name" value="SusD-like_3"/>
    <property type="match status" value="1"/>
</dbReference>
<feature type="domain" description="RagB/SusD" evidence="7">
    <location>
        <begin position="269"/>
        <end position="484"/>
    </location>
</feature>
<proteinExistence type="inferred from homology"/>
<dbReference type="InterPro" id="IPR011990">
    <property type="entry name" value="TPR-like_helical_dom_sf"/>
</dbReference>
<keyword evidence="3 6" id="KW-0732">Signal</keyword>
<dbReference type="InterPro" id="IPR012944">
    <property type="entry name" value="SusD_RagB_dom"/>
</dbReference>
<keyword evidence="4" id="KW-0472">Membrane</keyword>
<gene>
    <name evidence="9" type="ORF">Q4Q39_16395</name>
</gene>
<dbReference type="SUPFAM" id="SSF48452">
    <property type="entry name" value="TPR-like"/>
    <property type="match status" value="1"/>
</dbReference>
<evidence type="ECO:0000259" key="8">
    <source>
        <dbReference type="Pfam" id="PF14322"/>
    </source>
</evidence>
<dbReference type="RefSeq" id="WP_303283633.1">
    <property type="nucleotide sequence ID" value="NZ_BAABCZ010000012.1"/>
</dbReference>
<protein>
    <submittedName>
        <fullName evidence="9">RagB/SusD family nutrient uptake outer membrane protein</fullName>
    </submittedName>
</protein>
<name>A0ABT8X511_9FLAO</name>
<feature type="domain" description="SusD-like N-terminal" evidence="8">
    <location>
        <begin position="52"/>
        <end position="200"/>
    </location>
</feature>
<evidence type="ECO:0000313" key="10">
    <source>
        <dbReference type="Proteomes" id="UP001176891"/>
    </source>
</evidence>
<sequence>MIYIKTKKWPVLLVLLSILLTGCSSELNQPELNNNFAGGADFSKTEDMVFSLIGVYREVSYRNWERPLVVSTRGDDVNAAGDQQGLKNQDRYVYDNSFFGSRTLWEGYYGTIITAHTAMEQISRYMELADDEGVALGEQYIAEAKVLRAILLLQLSQVYGAVFIPESSDLNDFANVTSVPTKDEVMQHISDQMDEALPFLLDMRPNERTDLPGGVTKYTALMIKASANQELKNYQAVADATGQIISSGKFSLFGDYYELFKTPGKLSDENLFEMQFSDFGEGTGENVSHLYAPYGPQGWTPFVAGASGGWGFFEPSMKYIKFMLDRGDNQRLETSVLFTEQGIDSIIATTNYTAVTLPNFVSSTTRDGDRLNNSARAIFSSGKHYLPTNQLIGERRAYGSNKNYIVYRYAETLLMYAEALIQGASNTAMTADQAVNIVRARAGLTPLNGVTLDQVIDEKYAELAMEWGKRFFDMVRLGRNDELSYEGRTFTADKAFVTYHQDQIDEFPILGEISN</sequence>
<comment type="subcellular location">
    <subcellularLocation>
        <location evidence="1">Cell outer membrane</location>
    </subcellularLocation>
</comment>
<organism evidence="9 10">
    <name type="scientific">Flavivirga amylovorans</name>
    <dbReference type="NCBI Taxonomy" id="870486"/>
    <lineage>
        <taxon>Bacteria</taxon>
        <taxon>Pseudomonadati</taxon>
        <taxon>Bacteroidota</taxon>
        <taxon>Flavobacteriia</taxon>
        <taxon>Flavobacteriales</taxon>
        <taxon>Flavobacteriaceae</taxon>
        <taxon>Flavivirga</taxon>
    </lineage>
</organism>
<dbReference type="Pfam" id="PF07980">
    <property type="entry name" value="SusD_RagB"/>
    <property type="match status" value="1"/>
</dbReference>
<reference evidence="9" key="1">
    <citation type="submission" date="2023-07" db="EMBL/GenBank/DDBJ databases">
        <title>Two novel species in the genus Flavivirga.</title>
        <authorList>
            <person name="Kwon K."/>
        </authorList>
    </citation>
    <scope>NUCLEOTIDE SEQUENCE</scope>
    <source>
        <strain evidence="9">KACC 14157</strain>
    </source>
</reference>
<dbReference type="InterPro" id="IPR033985">
    <property type="entry name" value="SusD-like_N"/>
</dbReference>
<evidence type="ECO:0000256" key="1">
    <source>
        <dbReference type="ARBA" id="ARBA00004442"/>
    </source>
</evidence>
<evidence type="ECO:0000259" key="7">
    <source>
        <dbReference type="Pfam" id="PF07980"/>
    </source>
</evidence>
<feature type="signal peptide" evidence="6">
    <location>
        <begin position="1"/>
        <end position="26"/>
    </location>
</feature>
<dbReference type="EMBL" id="JAUOEM010000006">
    <property type="protein sequence ID" value="MDO5988985.1"/>
    <property type="molecule type" value="Genomic_DNA"/>
</dbReference>
<evidence type="ECO:0000256" key="5">
    <source>
        <dbReference type="ARBA" id="ARBA00023237"/>
    </source>
</evidence>
<keyword evidence="5" id="KW-0998">Cell outer membrane</keyword>
<comment type="caution">
    <text evidence="9">The sequence shown here is derived from an EMBL/GenBank/DDBJ whole genome shotgun (WGS) entry which is preliminary data.</text>
</comment>
<dbReference type="PROSITE" id="PS51257">
    <property type="entry name" value="PROKAR_LIPOPROTEIN"/>
    <property type="match status" value="1"/>
</dbReference>
<dbReference type="Proteomes" id="UP001176891">
    <property type="component" value="Unassembled WGS sequence"/>
</dbReference>
<accession>A0ABT8X511</accession>
<evidence type="ECO:0000313" key="9">
    <source>
        <dbReference type="EMBL" id="MDO5988985.1"/>
    </source>
</evidence>
<evidence type="ECO:0000256" key="3">
    <source>
        <dbReference type="ARBA" id="ARBA00022729"/>
    </source>
</evidence>
<keyword evidence="10" id="KW-1185">Reference proteome</keyword>
<dbReference type="Gene3D" id="1.25.40.390">
    <property type="match status" value="1"/>
</dbReference>
<evidence type="ECO:0000256" key="6">
    <source>
        <dbReference type="SAM" id="SignalP"/>
    </source>
</evidence>
<evidence type="ECO:0000256" key="2">
    <source>
        <dbReference type="ARBA" id="ARBA00006275"/>
    </source>
</evidence>
<evidence type="ECO:0000256" key="4">
    <source>
        <dbReference type="ARBA" id="ARBA00023136"/>
    </source>
</evidence>
<comment type="similarity">
    <text evidence="2">Belongs to the SusD family.</text>
</comment>